<dbReference type="KEGG" id="vg:22109786"/>
<reference evidence="1 2" key="1">
    <citation type="submission" date="2014-07" db="EMBL/GenBank/DDBJ databases">
        <title>Isolation and characterization of Rhizobium leguminosarum phages from western Canadian soils and complete genome sequences of rhizobiophages vB_RleS_L338C and vB_RleM_P10VF.</title>
        <authorList>
            <person name="Restrepo-Cordoba M."/>
            <person name="Halmillawewa A.P."/>
            <person name="Perry B."/>
            <person name="Hynes M.F."/>
            <person name="Yost C.K."/>
        </authorList>
    </citation>
    <scope>NUCLEOTIDE SEQUENCE [LARGE SCALE GENOMIC DNA]</scope>
</reference>
<proteinExistence type="predicted"/>
<keyword evidence="2" id="KW-1185">Reference proteome</keyword>
<name>A0A076YM20_9CAUD</name>
<evidence type="ECO:0000313" key="1">
    <source>
        <dbReference type="EMBL" id="AIK68450.1"/>
    </source>
</evidence>
<sequence length="397" mass="44862">MQVKIAIITSHFTATLADHTRITNGLDAIVVKAIPILQKQGHEIHVICAGGVDEYWKDKITPHMLVPTTLEKLNDKQAKMNLTRGYYKCVKSCLLRIDPDLVWSHIPSPGTSADIAKDFPTIHHVHEVNQNAMYAIGRLKGLSAVIKNGGTVYNSYFAEKLQREIAEDFINRTKAEDARYLLNEPITSVYQFVNAPLDERFLTSEIRPSNGYPLMVGRYDPKFVGKNVHLIDKLGIPMTAVVSGNHPKIFDQLRESETTEVHFNLTRGQTIDVMRYSGCHIMAYLHETVGIFNYEMMCLGSLPVTIGLSENEPNAAWTFANKIFENTNKYLPDSIPITAPDLAERIKYDVNALAYDTLDERQDIAHHARTALSHDAWYKEFMSLVPNTSKKQTLDIF</sequence>
<dbReference type="EMBL" id="KM199770">
    <property type="protein sequence ID" value="AIK68450.1"/>
    <property type="molecule type" value="Genomic_DNA"/>
</dbReference>
<dbReference type="Proteomes" id="UP000204140">
    <property type="component" value="Segment"/>
</dbReference>
<evidence type="ECO:0008006" key="3">
    <source>
        <dbReference type="Google" id="ProtNLM"/>
    </source>
</evidence>
<dbReference type="Gene3D" id="3.40.50.2000">
    <property type="entry name" value="Glycogen Phosphorylase B"/>
    <property type="match status" value="1"/>
</dbReference>
<dbReference type="GeneID" id="22109786"/>
<organism evidence="1 2">
    <name type="scientific">Rhizobium phage vB_RleM_P10VF</name>
    <dbReference type="NCBI Taxonomy" id="1527770"/>
    <lineage>
        <taxon>Viruses</taxon>
        <taxon>Duplodnaviria</taxon>
        <taxon>Heunggongvirae</taxon>
        <taxon>Uroviricota</taxon>
        <taxon>Caudoviricetes</taxon>
        <taxon>Pootjesviridae</taxon>
        <taxon>Innesvirus</taxon>
        <taxon>Innesvirus P10VF</taxon>
    </lineage>
</organism>
<dbReference type="SUPFAM" id="SSF53756">
    <property type="entry name" value="UDP-Glycosyltransferase/glycogen phosphorylase"/>
    <property type="match status" value="1"/>
</dbReference>
<protein>
    <recommendedName>
        <fullName evidence="3">Glycosyltransferase</fullName>
    </recommendedName>
</protein>
<dbReference type="RefSeq" id="YP_009099976.1">
    <property type="nucleotide sequence ID" value="NC_025429.1"/>
</dbReference>
<dbReference type="OrthoDB" id="29895at10239"/>
<accession>A0A076YM20</accession>
<gene>
    <name evidence="1" type="ORF">P10VF_237</name>
</gene>
<evidence type="ECO:0000313" key="2">
    <source>
        <dbReference type="Proteomes" id="UP000204140"/>
    </source>
</evidence>